<keyword evidence="2" id="KW-1185">Reference proteome</keyword>
<name>A0A934ML71_9BACL</name>
<sequence>MKLLLLGLPLLFILLIFLYFTIPWVLIYMGNLLEPNPPGPAVTYGEFPFRLEYEINGKKKVIQDTLIVEYKGVGMNEGQGKFRKWEQRLASGNENITLFKNDNSLEIYYPPGSSRYYMDDLGDGESFSYVFPNAAYTEIDGRITRSGVISADDLLKLYNIKLISWDYTQPIKNDFSSNK</sequence>
<dbReference type="AlphaFoldDB" id="A0A934ML71"/>
<accession>A0A934ML71</accession>
<comment type="caution">
    <text evidence="1">The sequence shown here is derived from an EMBL/GenBank/DDBJ whole genome shotgun (WGS) entry which is preliminary data.</text>
</comment>
<evidence type="ECO:0000313" key="2">
    <source>
        <dbReference type="Proteomes" id="UP000640274"/>
    </source>
</evidence>
<dbReference type="RefSeq" id="WP_199019415.1">
    <property type="nucleotide sequence ID" value="NZ_JAELUP010000060.1"/>
</dbReference>
<organism evidence="1 2">
    <name type="scientific">Paenibacillus roseus</name>
    <dbReference type="NCBI Taxonomy" id="2798579"/>
    <lineage>
        <taxon>Bacteria</taxon>
        <taxon>Bacillati</taxon>
        <taxon>Bacillota</taxon>
        <taxon>Bacilli</taxon>
        <taxon>Bacillales</taxon>
        <taxon>Paenibacillaceae</taxon>
        <taxon>Paenibacillus</taxon>
    </lineage>
</organism>
<reference evidence="1" key="1">
    <citation type="submission" date="2020-12" db="EMBL/GenBank/DDBJ databases">
        <authorList>
            <person name="Huq M.A."/>
        </authorList>
    </citation>
    <scope>NUCLEOTIDE SEQUENCE</scope>
    <source>
        <strain evidence="1">MAHUQ-46</strain>
    </source>
</reference>
<proteinExistence type="predicted"/>
<evidence type="ECO:0000313" key="1">
    <source>
        <dbReference type="EMBL" id="MBJ6361855.1"/>
    </source>
</evidence>
<dbReference type="Proteomes" id="UP000640274">
    <property type="component" value="Unassembled WGS sequence"/>
</dbReference>
<protein>
    <submittedName>
        <fullName evidence="1">Uncharacterized protein</fullName>
    </submittedName>
</protein>
<dbReference type="EMBL" id="JAELUP010000060">
    <property type="protein sequence ID" value="MBJ6361855.1"/>
    <property type="molecule type" value="Genomic_DNA"/>
</dbReference>
<gene>
    <name evidence="1" type="ORF">JFN88_11335</name>
</gene>